<evidence type="ECO:0000256" key="6">
    <source>
        <dbReference type="ARBA" id="ARBA00023004"/>
    </source>
</evidence>
<keyword evidence="7 9" id="KW-0503">Monooxygenase</keyword>
<comment type="subcellular location">
    <subcellularLocation>
        <location evidence="9">Cell membrane</location>
        <topology evidence="9">Peripheral membrane protein</topology>
    </subcellularLocation>
</comment>
<dbReference type="HAMAP" id="MF_01658">
    <property type="entry name" value="COQ7"/>
    <property type="match status" value="1"/>
</dbReference>
<dbReference type="Gene3D" id="1.20.1260.10">
    <property type="match status" value="1"/>
</dbReference>
<dbReference type="GO" id="GO:0046872">
    <property type="term" value="F:metal ion binding"/>
    <property type="evidence" value="ECO:0007669"/>
    <property type="project" value="UniProtKB-KW"/>
</dbReference>
<dbReference type="RefSeq" id="WP_067150859.1">
    <property type="nucleotide sequence ID" value="NZ_CP014864.1"/>
</dbReference>
<organism evidence="10 11">
    <name type="scientific">Microbulbifer thermotolerans</name>
    <dbReference type="NCBI Taxonomy" id="252514"/>
    <lineage>
        <taxon>Bacteria</taxon>
        <taxon>Pseudomonadati</taxon>
        <taxon>Pseudomonadota</taxon>
        <taxon>Gammaproteobacteria</taxon>
        <taxon>Cellvibrionales</taxon>
        <taxon>Microbulbiferaceae</taxon>
        <taxon>Microbulbifer</taxon>
    </lineage>
</organism>
<dbReference type="Pfam" id="PF03232">
    <property type="entry name" value="COQ7"/>
    <property type="match status" value="1"/>
</dbReference>
<dbReference type="Proteomes" id="UP000076077">
    <property type="component" value="Chromosome"/>
</dbReference>
<keyword evidence="5 9" id="KW-0560">Oxidoreductase</keyword>
<protein>
    <recommendedName>
        <fullName evidence="9">3-demethoxyubiquinol 3-hydroxylase</fullName>
        <shortName evidence="9">DMQ hydroxylase</shortName>
        <ecNumber evidence="9">1.14.99.60</ecNumber>
    </recommendedName>
    <alternativeName>
        <fullName evidence="9">2-nonaprenyl-3-methyl-6-methoxy-1,4-benzoquinol hydroxylase</fullName>
    </alternativeName>
</protein>
<dbReference type="InterPro" id="IPR009078">
    <property type="entry name" value="Ferritin-like_SF"/>
</dbReference>
<dbReference type="GO" id="GO:0005886">
    <property type="term" value="C:plasma membrane"/>
    <property type="evidence" value="ECO:0007669"/>
    <property type="project" value="UniProtKB-SubCell"/>
</dbReference>
<keyword evidence="8 9" id="KW-0472">Membrane</keyword>
<dbReference type="EC" id="1.14.99.60" evidence="9"/>
<name>A0A143HIJ3_MICTH</name>
<evidence type="ECO:0000256" key="4">
    <source>
        <dbReference type="ARBA" id="ARBA00022723"/>
    </source>
</evidence>
<dbReference type="CDD" id="cd01042">
    <property type="entry name" value="DMQH"/>
    <property type="match status" value="1"/>
</dbReference>
<evidence type="ECO:0000256" key="5">
    <source>
        <dbReference type="ARBA" id="ARBA00023002"/>
    </source>
</evidence>
<evidence type="ECO:0000256" key="7">
    <source>
        <dbReference type="ARBA" id="ARBA00023033"/>
    </source>
</evidence>
<keyword evidence="2 9" id="KW-1003">Cell membrane</keyword>
<dbReference type="PANTHER" id="PTHR11237">
    <property type="entry name" value="COENZYME Q10 BIOSYNTHESIS PROTEIN 7"/>
    <property type="match status" value="1"/>
</dbReference>
<comment type="catalytic activity">
    <reaction evidence="9">
        <text>a 5-methoxy-2-methyl-3-(all-trans-polyprenyl)benzene-1,4-diol + AH2 + O2 = a 3-demethylubiquinol + A + H2O</text>
        <dbReference type="Rhea" id="RHEA:50908"/>
        <dbReference type="Rhea" id="RHEA-COMP:10859"/>
        <dbReference type="Rhea" id="RHEA-COMP:10914"/>
        <dbReference type="ChEBI" id="CHEBI:13193"/>
        <dbReference type="ChEBI" id="CHEBI:15377"/>
        <dbReference type="ChEBI" id="CHEBI:15379"/>
        <dbReference type="ChEBI" id="CHEBI:17499"/>
        <dbReference type="ChEBI" id="CHEBI:84167"/>
        <dbReference type="ChEBI" id="CHEBI:84422"/>
        <dbReference type="EC" id="1.14.99.60"/>
    </reaction>
</comment>
<feature type="binding site" evidence="9">
    <location>
        <position position="178"/>
    </location>
    <ligand>
        <name>Fe cation</name>
        <dbReference type="ChEBI" id="CHEBI:24875"/>
        <label>2</label>
    </ligand>
</feature>
<keyword evidence="11" id="KW-1185">Reference proteome</keyword>
<evidence type="ECO:0000256" key="2">
    <source>
        <dbReference type="ARBA" id="ARBA00022475"/>
    </source>
</evidence>
<feature type="binding site" evidence="9">
    <location>
        <position position="178"/>
    </location>
    <ligand>
        <name>Fe cation</name>
        <dbReference type="ChEBI" id="CHEBI:24875"/>
        <label>1</label>
    </ligand>
</feature>
<comment type="cofactor">
    <cofactor evidence="9">
        <name>Fe cation</name>
        <dbReference type="ChEBI" id="CHEBI:24875"/>
    </cofactor>
    <text evidence="9">Binds 2 iron ions per subunit.</text>
</comment>
<reference evidence="11" key="1">
    <citation type="submission" date="2016-03" db="EMBL/GenBank/DDBJ databases">
        <authorList>
            <person name="Lee Y.-S."/>
            <person name="Choi Y.-L."/>
        </authorList>
    </citation>
    <scope>NUCLEOTIDE SEQUENCE [LARGE SCALE GENOMIC DNA]</scope>
    <source>
        <strain evidence="11">DAU221</strain>
    </source>
</reference>
<feature type="binding site" evidence="9">
    <location>
        <position position="181"/>
    </location>
    <ligand>
        <name>Fe cation</name>
        <dbReference type="ChEBI" id="CHEBI:24875"/>
        <label>2</label>
    </ligand>
</feature>
<dbReference type="UniPathway" id="UPA00232"/>
<dbReference type="KEGG" id="mthd:A3224_02115"/>
<dbReference type="InterPro" id="IPR047809">
    <property type="entry name" value="COQ7_proteobact"/>
</dbReference>
<accession>A0A143HIJ3</accession>
<dbReference type="GO" id="GO:0006744">
    <property type="term" value="P:ubiquinone biosynthetic process"/>
    <property type="evidence" value="ECO:0007669"/>
    <property type="project" value="UniProtKB-UniRule"/>
</dbReference>
<dbReference type="OrthoDB" id="5192789at2"/>
<evidence type="ECO:0000313" key="11">
    <source>
        <dbReference type="Proteomes" id="UP000076077"/>
    </source>
</evidence>
<dbReference type="InterPro" id="IPR011566">
    <property type="entry name" value="Ubq_synth_Coq7"/>
</dbReference>
<dbReference type="NCBIfam" id="NF033656">
    <property type="entry name" value="DMQ_monoox_COQ7"/>
    <property type="match status" value="1"/>
</dbReference>
<feature type="binding site" evidence="9">
    <location>
        <position position="97"/>
    </location>
    <ligand>
        <name>Fe cation</name>
        <dbReference type="ChEBI" id="CHEBI:24875"/>
        <label>1</label>
    </ligand>
</feature>
<comment type="pathway">
    <text evidence="1 9">Cofactor biosynthesis; ubiquinone biosynthesis.</text>
</comment>
<dbReference type="GeneID" id="76606841"/>
<sequence length="215" mass="23697">MMSERKLTALDHLLLQADRALRTLSPGAPICGRQTPAAAEEETEMSEAERKHAAGLMRVNHSGEVCAQALYQGQALTAKLPEVRSEMERAADEEIDHLAWCEQRLRELDSRPSLLNPLWYGLSFALGATAGKVSDRISLGFVAATEEQVCKHLQSHLERLPAQDKKSRAVVEQMLIDEEKHGHSALEAGGARFPAPVKKLMTLVSKAMTSTSYRI</sequence>
<evidence type="ECO:0000256" key="8">
    <source>
        <dbReference type="ARBA" id="ARBA00023136"/>
    </source>
</evidence>
<keyword evidence="6 9" id="KW-0408">Iron</keyword>
<dbReference type="GO" id="GO:0008682">
    <property type="term" value="F:3-demethoxyubiquinol 3-hydroxylase activity"/>
    <property type="evidence" value="ECO:0007669"/>
    <property type="project" value="UniProtKB-EC"/>
</dbReference>
<keyword evidence="4 9" id="KW-0479">Metal-binding</keyword>
<evidence type="ECO:0000256" key="3">
    <source>
        <dbReference type="ARBA" id="ARBA00022688"/>
    </source>
</evidence>
<feature type="binding site" evidence="9">
    <location>
        <position position="146"/>
    </location>
    <ligand>
        <name>Fe cation</name>
        <dbReference type="ChEBI" id="CHEBI:24875"/>
        <label>2</label>
    </ligand>
</feature>
<dbReference type="PANTHER" id="PTHR11237:SF4">
    <property type="entry name" value="5-DEMETHOXYUBIQUINONE HYDROXYLASE, MITOCHONDRIAL"/>
    <property type="match status" value="1"/>
</dbReference>
<dbReference type="InterPro" id="IPR012347">
    <property type="entry name" value="Ferritin-like"/>
</dbReference>
<dbReference type="STRING" id="252514.A3224_02115"/>
<gene>
    <name evidence="9" type="primary">coq7</name>
    <name evidence="10" type="ORF">A3224_02115</name>
</gene>
<evidence type="ECO:0000256" key="9">
    <source>
        <dbReference type="HAMAP-Rule" id="MF_01658"/>
    </source>
</evidence>
<feature type="binding site" evidence="9">
    <location>
        <position position="94"/>
    </location>
    <ligand>
        <name>Fe cation</name>
        <dbReference type="ChEBI" id="CHEBI:24875"/>
        <label>2</label>
    </ligand>
</feature>
<comment type="function">
    <text evidence="9">Catalyzes the hydroxylation of 2-nonaprenyl-3-methyl-6-methoxy-1,4-benzoquinol during ubiquinone biosynthesis.</text>
</comment>
<dbReference type="SUPFAM" id="SSF47240">
    <property type="entry name" value="Ferritin-like"/>
    <property type="match status" value="1"/>
</dbReference>
<comment type="similarity">
    <text evidence="9">Belongs to the COQ7 family.</text>
</comment>
<proteinExistence type="inferred from homology"/>
<evidence type="ECO:0000256" key="1">
    <source>
        <dbReference type="ARBA" id="ARBA00004749"/>
    </source>
</evidence>
<keyword evidence="3 9" id="KW-0831">Ubiquinone biosynthesis</keyword>
<feature type="binding site" evidence="9">
    <location>
        <position position="94"/>
    </location>
    <ligand>
        <name>Fe cation</name>
        <dbReference type="ChEBI" id="CHEBI:24875"/>
        <label>1</label>
    </ligand>
</feature>
<evidence type="ECO:0000313" key="10">
    <source>
        <dbReference type="EMBL" id="AMX01535.1"/>
    </source>
</evidence>
<dbReference type="AlphaFoldDB" id="A0A143HIJ3"/>
<dbReference type="EMBL" id="CP014864">
    <property type="protein sequence ID" value="AMX01535.1"/>
    <property type="molecule type" value="Genomic_DNA"/>
</dbReference>
<feature type="binding site" evidence="9">
    <location>
        <position position="64"/>
    </location>
    <ligand>
        <name>Fe cation</name>
        <dbReference type="ChEBI" id="CHEBI:24875"/>
        <label>1</label>
    </ligand>
</feature>